<dbReference type="Gene3D" id="2.60.120.620">
    <property type="entry name" value="q2cbj1_9rhob like domain"/>
    <property type="match status" value="1"/>
</dbReference>
<gene>
    <name evidence="2" type="ORF">C5471_16270</name>
</gene>
<evidence type="ECO:0008006" key="4">
    <source>
        <dbReference type="Google" id="ProtNLM"/>
    </source>
</evidence>
<comment type="cofactor">
    <cofactor evidence="1">
        <name>Fe(2+)</name>
        <dbReference type="ChEBI" id="CHEBI:29033"/>
    </cofactor>
</comment>
<evidence type="ECO:0000256" key="1">
    <source>
        <dbReference type="ARBA" id="ARBA00001954"/>
    </source>
</evidence>
<proteinExistence type="predicted"/>
<dbReference type="PANTHER" id="PTHR20883">
    <property type="entry name" value="PHYTANOYL-COA DIOXYGENASE DOMAIN CONTAINING 1"/>
    <property type="match status" value="1"/>
</dbReference>
<keyword evidence="3" id="KW-1185">Reference proteome</keyword>
<dbReference type="RefSeq" id="WP_133816091.1">
    <property type="nucleotide sequence ID" value="NZ_CAWPIF010000037.1"/>
</dbReference>
<dbReference type="SUPFAM" id="SSF51197">
    <property type="entry name" value="Clavaminate synthase-like"/>
    <property type="match status" value="1"/>
</dbReference>
<comment type="caution">
    <text evidence="2">The sequence shown here is derived from an EMBL/GenBank/DDBJ whole genome shotgun (WGS) entry which is preliminary data.</text>
</comment>
<dbReference type="Proteomes" id="UP000697802">
    <property type="component" value="Unassembled WGS sequence"/>
</dbReference>
<evidence type="ECO:0000313" key="2">
    <source>
        <dbReference type="EMBL" id="NHB89163.1"/>
    </source>
</evidence>
<dbReference type="PANTHER" id="PTHR20883:SF48">
    <property type="entry name" value="ECTOINE DIOXYGENASE"/>
    <property type="match status" value="1"/>
</dbReference>
<name>A0ABX0GIY9_9GAMM</name>
<sequence>MNFNDFKNSISCDLSYCDHITQLEQIGFTIFRTVLSSTFINQLLLELTILEADVTVHNKIENRNFKFSPTRFMIHDIHKENYVAVNQLVNSGKIRQFVAQAVGGTLVCLTATFANCKPGNPSLPLHTDYDPYSYNIYRPNYPSALRVIHYLDDLAVNRAPLRLIPYSHNFLHRDFQYDFSSNHKRDDEFIPKIKKGDVVVINPKVIHGTGANTSDQDRRIIAITYYPIWSKPLN</sequence>
<evidence type="ECO:0000313" key="3">
    <source>
        <dbReference type="Proteomes" id="UP000697802"/>
    </source>
</evidence>
<accession>A0ABX0GIY9</accession>
<protein>
    <recommendedName>
        <fullName evidence="4">Phytanoyl-CoA dioxygenase</fullName>
    </recommendedName>
</protein>
<dbReference type="Pfam" id="PF05721">
    <property type="entry name" value="PhyH"/>
    <property type="match status" value="1"/>
</dbReference>
<organism evidence="2 3">
    <name type="scientific">Photorhabdus tasmaniensis</name>
    <dbReference type="NCBI Taxonomy" id="1004159"/>
    <lineage>
        <taxon>Bacteria</taxon>
        <taxon>Pseudomonadati</taxon>
        <taxon>Pseudomonadota</taxon>
        <taxon>Gammaproteobacteria</taxon>
        <taxon>Enterobacterales</taxon>
        <taxon>Morganellaceae</taxon>
        <taxon>Photorhabdus</taxon>
    </lineage>
</organism>
<dbReference type="EMBL" id="PUJU01000037">
    <property type="protein sequence ID" value="NHB89163.1"/>
    <property type="molecule type" value="Genomic_DNA"/>
</dbReference>
<dbReference type="InterPro" id="IPR008775">
    <property type="entry name" value="Phytyl_CoA_dOase-like"/>
</dbReference>
<reference evidence="2 3" key="1">
    <citation type="submission" date="2018-02" db="EMBL/GenBank/DDBJ databases">
        <authorList>
            <person name="Machado R.A."/>
        </authorList>
    </citation>
    <scope>NUCLEOTIDE SEQUENCE [LARGE SCALE GENOMIC DNA]</scope>
    <source>
        <strain evidence="2 3">T327</strain>
    </source>
</reference>